<evidence type="ECO:0000313" key="5">
    <source>
        <dbReference type="Proteomes" id="UP001215280"/>
    </source>
</evidence>
<dbReference type="Pfam" id="PF00201">
    <property type="entry name" value="UDPGT"/>
    <property type="match status" value="1"/>
</dbReference>
<dbReference type="EMBL" id="JARJLG010000012">
    <property type="protein sequence ID" value="KAJ7776653.1"/>
    <property type="molecule type" value="Genomic_DNA"/>
</dbReference>
<proteinExistence type="inferred from homology"/>
<gene>
    <name evidence="4" type="ORF">DFH07DRAFT_48127</name>
</gene>
<dbReference type="Proteomes" id="UP001215280">
    <property type="component" value="Unassembled WGS sequence"/>
</dbReference>
<comment type="caution">
    <text evidence="4">The sequence shown here is derived from an EMBL/GenBank/DDBJ whole genome shotgun (WGS) entry which is preliminary data.</text>
</comment>
<comment type="similarity">
    <text evidence="1">Belongs to the UDP-glycosyltransferase family.</text>
</comment>
<accession>A0AAD7K238</accession>
<dbReference type="Gene3D" id="3.40.50.2000">
    <property type="entry name" value="Glycogen Phosphorylase B"/>
    <property type="match status" value="2"/>
</dbReference>
<dbReference type="AlphaFoldDB" id="A0AAD7K238"/>
<feature type="chain" id="PRO_5042153358" description="Glycosyltransferase family 1 protein" evidence="3">
    <location>
        <begin position="21"/>
        <end position="375"/>
    </location>
</feature>
<keyword evidence="3" id="KW-0732">Signal</keyword>
<dbReference type="SUPFAM" id="SSF53756">
    <property type="entry name" value="UDP-Glycosyltransferase/glycogen phosphorylase"/>
    <property type="match status" value="1"/>
</dbReference>
<feature type="signal peptide" evidence="3">
    <location>
        <begin position="1"/>
        <end position="20"/>
    </location>
</feature>
<evidence type="ECO:0000313" key="4">
    <source>
        <dbReference type="EMBL" id="KAJ7776653.1"/>
    </source>
</evidence>
<dbReference type="InterPro" id="IPR002213">
    <property type="entry name" value="UDP_glucos_trans"/>
</dbReference>
<evidence type="ECO:0000256" key="3">
    <source>
        <dbReference type="SAM" id="SignalP"/>
    </source>
</evidence>
<keyword evidence="2" id="KW-0808">Transferase</keyword>
<dbReference type="PANTHER" id="PTHR48047:SF234">
    <property type="entry name" value="UDP-GLYCOSYLTRANSFERASES DOMAIN-CONTAINING PROTEIN"/>
    <property type="match status" value="1"/>
</dbReference>
<dbReference type="PANTHER" id="PTHR48047">
    <property type="entry name" value="GLYCOSYLTRANSFERASE"/>
    <property type="match status" value="1"/>
</dbReference>
<protein>
    <recommendedName>
        <fullName evidence="6">Glycosyltransferase family 1 protein</fullName>
    </recommendedName>
</protein>
<reference evidence="4" key="1">
    <citation type="submission" date="2023-03" db="EMBL/GenBank/DDBJ databases">
        <title>Massive genome expansion in bonnet fungi (Mycena s.s.) driven by repeated elements and novel gene families across ecological guilds.</title>
        <authorList>
            <consortium name="Lawrence Berkeley National Laboratory"/>
            <person name="Harder C.B."/>
            <person name="Miyauchi S."/>
            <person name="Viragh M."/>
            <person name="Kuo A."/>
            <person name="Thoen E."/>
            <person name="Andreopoulos B."/>
            <person name="Lu D."/>
            <person name="Skrede I."/>
            <person name="Drula E."/>
            <person name="Henrissat B."/>
            <person name="Morin E."/>
            <person name="Kohler A."/>
            <person name="Barry K."/>
            <person name="LaButti K."/>
            <person name="Morin E."/>
            <person name="Salamov A."/>
            <person name="Lipzen A."/>
            <person name="Mereny Z."/>
            <person name="Hegedus B."/>
            <person name="Baldrian P."/>
            <person name="Stursova M."/>
            <person name="Weitz H."/>
            <person name="Taylor A."/>
            <person name="Grigoriev I.V."/>
            <person name="Nagy L.G."/>
            <person name="Martin F."/>
            <person name="Kauserud H."/>
        </authorList>
    </citation>
    <scope>NUCLEOTIDE SEQUENCE</scope>
    <source>
        <strain evidence="4">CBHHK188m</strain>
    </source>
</reference>
<keyword evidence="5" id="KW-1185">Reference proteome</keyword>
<evidence type="ECO:0008006" key="6">
    <source>
        <dbReference type="Google" id="ProtNLM"/>
    </source>
</evidence>
<evidence type="ECO:0000256" key="2">
    <source>
        <dbReference type="ARBA" id="ARBA00022679"/>
    </source>
</evidence>
<organism evidence="4 5">
    <name type="scientific">Mycena maculata</name>
    <dbReference type="NCBI Taxonomy" id="230809"/>
    <lineage>
        <taxon>Eukaryota</taxon>
        <taxon>Fungi</taxon>
        <taxon>Dikarya</taxon>
        <taxon>Basidiomycota</taxon>
        <taxon>Agaricomycotina</taxon>
        <taxon>Agaricomycetes</taxon>
        <taxon>Agaricomycetidae</taxon>
        <taxon>Agaricales</taxon>
        <taxon>Marasmiineae</taxon>
        <taxon>Mycenaceae</taxon>
        <taxon>Mycena</taxon>
    </lineage>
</organism>
<evidence type="ECO:0000256" key="1">
    <source>
        <dbReference type="ARBA" id="ARBA00009995"/>
    </source>
</evidence>
<name>A0AAD7K238_9AGAR</name>
<dbReference type="GO" id="GO:0035251">
    <property type="term" value="F:UDP-glucosyltransferase activity"/>
    <property type="evidence" value="ECO:0007669"/>
    <property type="project" value="TreeGrafter"/>
</dbReference>
<sequence>MGPACKTLLWWSSAVSSMLAHLSDYDFVEIAEEIYADPARRDGRSLEDIVQQVVAASNGTDKLSGRLLTFPGAPDMYDHERHAYAAGPPLLGIFTQGQKLARAVDGFIVTTSRCLEPVGVPYCREFYRKRGQELFAVGIQAHELCWTDSAAVVPSDPRVTAFLDRAVREYGLKSVLYISFGSLFFPVATPQLVEALLDTLLALESPFPFIFSLGGQMASLPADLIHRVNASGKALICDFWVEQSALLQHGAVGWFLTHGGFNSVSESLTQGIPLIIWPVGGEQPINGAFFSAEPNPVAIELFQVRTGPQLGPSLHSNAEITGTVQAASEEFKAMFAAVRGARGAILRVNAEKTALALREARVGEAAEEFKRLIDF</sequence>